<dbReference type="AlphaFoldDB" id="A0A9W4EBL9"/>
<reference evidence="1" key="1">
    <citation type="submission" date="2021-05" db="EMBL/GenBank/DDBJ databases">
        <authorList>
            <person name="Arsene-Ploetze F."/>
        </authorList>
    </citation>
    <scope>NUCLEOTIDE SEQUENCE</scope>
    <source>
        <strain evidence="1">DSM 42138</strain>
    </source>
</reference>
<name>A0A9W4EBL9_9ACTN</name>
<dbReference type="Proteomes" id="UP001152519">
    <property type="component" value="Unassembled WGS sequence"/>
</dbReference>
<protein>
    <submittedName>
        <fullName evidence="1">Uncharacterized protein</fullName>
    </submittedName>
</protein>
<organism evidence="1 2">
    <name type="scientific">Actinacidiphila cocklensis</name>
    <dbReference type="NCBI Taxonomy" id="887465"/>
    <lineage>
        <taxon>Bacteria</taxon>
        <taxon>Bacillati</taxon>
        <taxon>Actinomycetota</taxon>
        <taxon>Actinomycetes</taxon>
        <taxon>Kitasatosporales</taxon>
        <taxon>Streptomycetaceae</taxon>
        <taxon>Actinacidiphila</taxon>
    </lineage>
</organism>
<comment type="caution">
    <text evidence="1">The sequence shown here is derived from an EMBL/GenBank/DDBJ whole genome shotgun (WGS) entry which is preliminary data.</text>
</comment>
<accession>A0A9W4EBL9</accession>
<gene>
    <name evidence="1" type="ORF">SCOCK_750016</name>
</gene>
<sequence>MPPSFRHPGLAYGIGAPYGVSGVSPGRLRPARATA</sequence>
<dbReference type="EMBL" id="CAJSLV010000109">
    <property type="protein sequence ID" value="CAG6398734.1"/>
    <property type="molecule type" value="Genomic_DNA"/>
</dbReference>
<proteinExistence type="predicted"/>
<evidence type="ECO:0000313" key="1">
    <source>
        <dbReference type="EMBL" id="CAG6398734.1"/>
    </source>
</evidence>
<keyword evidence="2" id="KW-1185">Reference proteome</keyword>
<evidence type="ECO:0000313" key="2">
    <source>
        <dbReference type="Proteomes" id="UP001152519"/>
    </source>
</evidence>